<evidence type="ECO:0000313" key="2">
    <source>
        <dbReference type="EMBL" id="NCS92096.1"/>
    </source>
</evidence>
<dbReference type="AlphaFoldDB" id="A0A8J7Z0Q5"/>
<evidence type="ECO:0000313" key="3">
    <source>
        <dbReference type="Proteomes" id="UP000738826"/>
    </source>
</evidence>
<name>A0A8J7Z0Q5_9ARCH</name>
<protein>
    <recommendedName>
        <fullName evidence="1">Endonuclease/exonuclease/phosphatase domain-containing protein</fullName>
    </recommendedName>
</protein>
<dbReference type="Pfam" id="PF19580">
    <property type="entry name" value="Exo_endo_phos_3"/>
    <property type="match status" value="1"/>
</dbReference>
<reference evidence="2" key="1">
    <citation type="submission" date="2019-11" db="EMBL/GenBank/DDBJ databases">
        <title>Lipid analysis of CO2-rich subsurface aquifers suggests an autotrophy-based deep biosphere with lysolipids enriched in CPR bacteria.</title>
        <authorList>
            <person name="Probst A.J."/>
            <person name="Elling F.J."/>
            <person name="Castelle C.J."/>
            <person name="Zhu Q."/>
            <person name="Elvert M."/>
            <person name="Birarda G."/>
            <person name="Holman H.-Y."/>
            <person name="Lane K.R."/>
            <person name="Ladd B."/>
            <person name="Ryan M.C."/>
            <person name="Woyke T."/>
            <person name="Hinrichs K.-U."/>
            <person name="Banfield J.F."/>
        </authorList>
    </citation>
    <scope>NUCLEOTIDE SEQUENCE</scope>
    <source>
        <strain evidence="2">CG_2015-04_33_537</strain>
    </source>
</reference>
<feature type="domain" description="Endonuclease/exonuclease/phosphatase" evidence="1">
    <location>
        <begin position="7"/>
        <end position="100"/>
    </location>
</feature>
<accession>A0A8J7Z0Q5</accession>
<dbReference type="InterPro" id="IPR005135">
    <property type="entry name" value="Endo/exonuclease/phosphatase"/>
</dbReference>
<gene>
    <name evidence="2" type="ORF">GW779_06850</name>
</gene>
<sequence length="103" mass="12113">MDIINNARSKKYFYNLMWPFLKDGDGTHHYEKPEVLDQFMVSKGIINEKSVFRIIPDSCRIEKFEENTKNNNKPVRFSRPSAKDYNPKGFSDHFPISVKLSLL</sequence>
<dbReference type="GO" id="GO:0003824">
    <property type="term" value="F:catalytic activity"/>
    <property type="evidence" value="ECO:0007669"/>
    <property type="project" value="InterPro"/>
</dbReference>
<dbReference type="EMBL" id="JAACQH010000184">
    <property type="protein sequence ID" value="NCS92096.1"/>
    <property type="molecule type" value="Genomic_DNA"/>
</dbReference>
<evidence type="ECO:0000259" key="1">
    <source>
        <dbReference type="Pfam" id="PF19580"/>
    </source>
</evidence>
<dbReference type="Proteomes" id="UP000738826">
    <property type="component" value="Unassembled WGS sequence"/>
</dbReference>
<proteinExistence type="predicted"/>
<comment type="caution">
    <text evidence="2">The sequence shown here is derived from an EMBL/GenBank/DDBJ whole genome shotgun (WGS) entry which is preliminary data.</text>
</comment>
<organism evidence="2 3">
    <name type="scientific">Candidatus Altarchaeum hamiconexum</name>
    <dbReference type="NCBI Taxonomy" id="1803513"/>
    <lineage>
        <taxon>Archaea</taxon>
        <taxon>Candidatus Altarchaeota</taxon>
        <taxon>Candidatus Altiarchaeia</taxon>
        <taxon>Candidatus Altarchaeales</taxon>
        <taxon>Candidatus Altarchaeaceae</taxon>
        <taxon>Candidatus Altarchaeum</taxon>
    </lineage>
</organism>